<keyword evidence="3" id="KW-0547">Nucleotide-binding</keyword>
<accession>A0ABU5N9G2</accession>
<dbReference type="PROSITE" id="PS00211">
    <property type="entry name" value="ABC_TRANSPORTER_1"/>
    <property type="match status" value="1"/>
</dbReference>
<dbReference type="Gene3D" id="3.40.50.300">
    <property type="entry name" value="P-loop containing nucleotide triphosphate hydrolases"/>
    <property type="match status" value="1"/>
</dbReference>
<keyword evidence="4 7" id="KW-0067">ATP-binding</keyword>
<evidence type="ECO:0000313" key="8">
    <source>
        <dbReference type="Proteomes" id="UP001291912"/>
    </source>
</evidence>
<dbReference type="InterPro" id="IPR017871">
    <property type="entry name" value="ABC_transporter-like_CS"/>
</dbReference>
<protein>
    <submittedName>
        <fullName evidence="7">Metal ABC transporter ATP-binding protein</fullName>
    </submittedName>
</protein>
<dbReference type="PANTHER" id="PTHR42734:SF5">
    <property type="entry name" value="IRON TRANSPORT SYSTEM ATP-BINDING PROTEIN HI_0361-RELATED"/>
    <property type="match status" value="1"/>
</dbReference>
<dbReference type="RefSeq" id="WP_194424298.1">
    <property type="nucleotide sequence ID" value="NZ_BAAAPT010000001.1"/>
</dbReference>
<dbReference type="GO" id="GO:0005524">
    <property type="term" value="F:ATP binding"/>
    <property type="evidence" value="ECO:0007669"/>
    <property type="project" value="UniProtKB-KW"/>
</dbReference>
<dbReference type="Proteomes" id="UP001291912">
    <property type="component" value="Unassembled WGS sequence"/>
</dbReference>
<dbReference type="PANTHER" id="PTHR42734">
    <property type="entry name" value="METAL TRANSPORT SYSTEM ATP-BINDING PROTEIN TM_0124-RELATED"/>
    <property type="match status" value="1"/>
</dbReference>
<dbReference type="Pfam" id="PF00005">
    <property type="entry name" value="ABC_tran"/>
    <property type="match status" value="1"/>
</dbReference>
<evidence type="ECO:0000256" key="4">
    <source>
        <dbReference type="ARBA" id="ARBA00022840"/>
    </source>
</evidence>
<sequence length="262" mass="27990">MRTRTPRPRRAGRAPDEDDTTFRPTPLITVEDASFGYGGAVAPALADVRLRVSPGEAIALIGPNGAGKSTLFKGLLGLLPPLTGTVSGSPRMGYLPQSDHIDPDFPIRVRQVVTMGRYAQRGWLRPLRRADRQAVDRALERTALTGLAGRVFGDLSGGQRQRALLARAIASDPQLLLLDEPFNGLDQPSREALMATVAALIDSGVAVILSTHDVSLAQATCTRALLIDRRVVAAGPVDQVVGGPEFAEVFQRHDPHASAGER</sequence>
<proteinExistence type="inferred from homology"/>
<name>A0ABU5N9G2_9MICO</name>
<dbReference type="SUPFAM" id="SSF52540">
    <property type="entry name" value="P-loop containing nucleoside triphosphate hydrolases"/>
    <property type="match status" value="1"/>
</dbReference>
<evidence type="ECO:0000256" key="2">
    <source>
        <dbReference type="ARBA" id="ARBA00022448"/>
    </source>
</evidence>
<evidence type="ECO:0000256" key="5">
    <source>
        <dbReference type="SAM" id="MobiDB-lite"/>
    </source>
</evidence>
<dbReference type="InterPro" id="IPR003439">
    <property type="entry name" value="ABC_transporter-like_ATP-bd"/>
</dbReference>
<evidence type="ECO:0000256" key="1">
    <source>
        <dbReference type="ARBA" id="ARBA00005417"/>
    </source>
</evidence>
<dbReference type="PROSITE" id="PS50893">
    <property type="entry name" value="ABC_TRANSPORTER_2"/>
    <property type="match status" value="1"/>
</dbReference>
<keyword evidence="8" id="KW-1185">Reference proteome</keyword>
<dbReference type="InterPro" id="IPR027417">
    <property type="entry name" value="P-loop_NTPase"/>
</dbReference>
<organism evidence="7 8">
    <name type="scientific">Microbacterium aquimaris</name>
    <dbReference type="NCBI Taxonomy" id="459816"/>
    <lineage>
        <taxon>Bacteria</taxon>
        <taxon>Bacillati</taxon>
        <taxon>Actinomycetota</taxon>
        <taxon>Actinomycetes</taxon>
        <taxon>Micrococcales</taxon>
        <taxon>Microbacteriaceae</taxon>
        <taxon>Microbacterium</taxon>
    </lineage>
</organism>
<feature type="compositionally biased region" description="Basic residues" evidence="5">
    <location>
        <begin position="1"/>
        <end position="12"/>
    </location>
</feature>
<keyword evidence="2" id="KW-0813">Transport</keyword>
<dbReference type="SMART" id="SM00382">
    <property type="entry name" value="AAA"/>
    <property type="match status" value="1"/>
</dbReference>
<evidence type="ECO:0000259" key="6">
    <source>
        <dbReference type="PROSITE" id="PS50893"/>
    </source>
</evidence>
<reference evidence="7 8" key="1">
    <citation type="submission" date="2023-10" db="EMBL/GenBank/DDBJ databases">
        <title>Microbacterium xanthum sp. nov., isolated from seaweed.</title>
        <authorList>
            <person name="Lee S.D."/>
        </authorList>
    </citation>
    <scope>NUCLEOTIDE SEQUENCE [LARGE SCALE GENOMIC DNA]</scope>
    <source>
        <strain evidence="7 8">KCTC 19124</strain>
    </source>
</reference>
<feature type="region of interest" description="Disordered" evidence="5">
    <location>
        <begin position="1"/>
        <end position="25"/>
    </location>
</feature>
<feature type="domain" description="ABC transporter" evidence="6">
    <location>
        <begin position="28"/>
        <end position="253"/>
    </location>
</feature>
<dbReference type="InterPro" id="IPR003593">
    <property type="entry name" value="AAA+_ATPase"/>
</dbReference>
<dbReference type="CDD" id="cd03235">
    <property type="entry name" value="ABC_Metallic_Cations"/>
    <property type="match status" value="1"/>
</dbReference>
<dbReference type="InterPro" id="IPR050153">
    <property type="entry name" value="Metal_Ion_Import_ABC"/>
</dbReference>
<evidence type="ECO:0000256" key="3">
    <source>
        <dbReference type="ARBA" id="ARBA00022741"/>
    </source>
</evidence>
<gene>
    <name evidence="7" type="ORF">R2Q92_12850</name>
</gene>
<evidence type="ECO:0000313" key="7">
    <source>
        <dbReference type="EMBL" id="MDZ8162724.1"/>
    </source>
</evidence>
<comment type="caution">
    <text evidence="7">The sequence shown here is derived from an EMBL/GenBank/DDBJ whole genome shotgun (WGS) entry which is preliminary data.</text>
</comment>
<dbReference type="EMBL" id="JAWJYN010000003">
    <property type="protein sequence ID" value="MDZ8162724.1"/>
    <property type="molecule type" value="Genomic_DNA"/>
</dbReference>
<comment type="similarity">
    <text evidence="1">Belongs to the ABC transporter superfamily.</text>
</comment>